<feature type="transmembrane region" description="Helical" evidence="1">
    <location>
        <begin position="73"/>
        <end position="92"/>
    </location>
</feature>
<feature type="transmembrane region" description="Helical" evidence="1">
    <location>
        <begin position="98"/>
        <end position="119"/>
    </location>
</feature>
<keyword evidence="1" id="KW-1133">Transmembrane helix</keyword>
<reference evidence="2 3" key="1">
    <citation type="submission" date="2023-02" db="EMBL/GenBank/DDBJ databases">
        <title>LHISI_Scaffold_Assembly.</title>
        <authorList>
            <person name="Stuart O.P."/>
            <person name="Cleave R."/>
            <person name="Magrath M.J.L."/>
            <person name="Mikheyev A.S."/>
        </authorList>
    </citation>
    <scope>NUCLEOTIDE SEQUENCE [LARGE SCALE GENOMIC DNA]</scope>
    <source>
        <strain evidence="2">Daus_M_001</strain>
        <tissue evidence="2">Leg muscle</tissue>
    </source>
</reference>
<feature type="transmembrane region" description="Helical" evidence="1">
    <location>
        <begin position="160"/>
        <end position="181"/>
    </location>
</feature>
<sequence length="760" mass="82087">MSSSQFQAREEYIKWFSGNSCQDAVEPGILNCQLDHEIGQIWTAAKTNLARADSSRVPGPISSSFVNRFGCRLVTIAGSILGSACLALSVFAPNVVTLYFTVGIGTGVGFGLIYLPAIVSVTCYFEKYRSLATGIAVCGSGLGTFIFAPFIGLLVQRLQWQGAILVIAGFVLCCALFGALFRPLEAEEPPPPPAATQEVALLGPRRRHNGSAADLTAAGGGMLRPLSLSHFTMPRGGGGGGQEASRLALSQPVLGSGRETRPHVFDNHSLKRRNSGIMYRKDIFYRGSLHNIPYHRSAPWLNQDRGSSEESQLVKSCSQDLQAKKKDSVGEETRQVMILGCVPCSQETKDTLREMLDFSLFRDPVFLLFTCSNFLTSIGFNIPYVYIKVQAKEKGISENQGDYLLSVIGIANLVGRIVLGYLSDKPWTNRLLVYNLCLTACGGSIVLVSTLAVYLLSVIGIANLVGRIVLGYLSDKPWTNRLLVYNLCLTACGVVLVSTLAVYLLSVIGIANLVGRIVLGYLSDKPWTNRLLVYNLCLTACGVVLVSTLAVYLLSVIGIANLVGRIVLGYLSDKPWTNRLLVYNLCLTACGVVLVSTLAVYLLSVIGIADLVGRIVLGYLSDKPWTNRLLVYNLCLTACGVVLVSTLAVYLLSVIGIANLVGRIVLGYLSDKPWTNRLLVYNLCLTACGVVLVSTLAVYLLSVIGIANLVGRIVLGYLSDKPWTNRLLVYNLCLTACGLVTMLVARLIILIVGVHVACIN</sequence>
<feature type="transmembrane region" description="Helical" evidence="1">
    <location>
        <begin position="531"/>
        <end position="560"/>
    </location>
</feature>
<evidence type="ECO:0000313" key="3">
    <source>
        <dbReference type="Proteomes" id="UP001159363"/>
    </source>
</evidence>
<dbReference type="SUPFAM" id="SSF103473">
    <property type="entry name" value="MFS general substrate transporter"/>
    <property type="match status" value="1"/>
</dbReference>
<keyword evidence="1" id="KW-0812">Transmembrane</keyword>
<feature type="transmembrane region" description="Helical" evidence="1">
    <location>
        <begin position="679"/>
        <end position="707"/>
    </location>
</feature>
<keyword evidence="1" id="KW-0472">Membrane</keyword>
<feature type="transmembrane region" description="Helical" evidence="1">
    <location>
        <begin position="403"/>
        <end position="422"/>
    </location>
</feature>
<gene>
    <name evidence="2" type="ORF">PR048_030984</name>
</gene>
<dbReference type="InterPro" id="IPR011701">
    <property type="entry name" value="MFS"/>
</dbReference>
<comment type="caution">
    <text evidence="2">The sequence shown here is derived from an EMBL/GenBank/DDBJ whole genome shotgun (WGS) entry which is preliminary data.</text>
</comment>
<name>A0ABQ9G400_9NEOP</name>
<feature type="transmembrane region" description="Helical" evidence="1">
    <location>
        <begin position="131"/>
        <end position="154"/>
    </location>
</feature>
<dbReference type="PANTHER" id="PTHR11360">
    <property type="entry name" value="MONOCARBOXYLATE TRANSPORTER"/>
    <property type="match status" value="1"/>
</dbReference>
<proteinExistence type="predicted"/>
<feature type="transmembrane region" description="Helical" evidence="1">
    <location>
        <begin position="454"/>
        <end position="473"/>
    </location>
</feature>
<feature type="transmembrane region" description="Helical" evidence="1">
    <location>
        <begin position="485"/>
        <end position="511"/>
    </location>
</feature>
<dbReference type="PANTHER" id="PTHR11360:SF284">
    <property type="entry name" value="EG:103B4.3 PROTEIN-RELATED"/>
    <property type="match status" value="1"/>
</dbReference>
<dbReference type="InterPro" id="IPR036259">
    <property type="entry name" value="MFS_trans_sf"/>
</dbReference>
<feature type="transmembrane region" description="Helical" evidence="1">
    <location>
        <begin position="431"/>
        <end position="448"/>
    </location>
</feature>
<evidence type="ECO:0000256" key="1">
    <source>
        <dbReference type="SAM" id="Phobius"/>
    </source>
</evidence>
<feature type="transmembrane region" description="Helical" evidence="1">
    <location>
        <begin position="727"/>
        <end position="758"/>
    </location>
</feature>
<evidence type="ECO:0008006" key="4">
    <source>
        <dbReference type="Google" id="ProtNLM"/>
    </source>
</evidence>
<dbReference type="EMBL" id="JARBHB010000015">
    <property type="protein sequence ID" value="KAJ8867189.1"/>
    <property type="molecule type" value="Genomic_DNA"/>
</dbReference>
<organism evidence="2 3">
    <name type="scientific">Dryococelus australis</name>
    <dbReference type="NCBI Taxonomy" id="614101"/>
    <lineage>
        <taxon>Eukaryota</taxon>
        <taxon>Metazoa</taxon>
        <taxon>Ecdysozoa</taxon>
        <taxon>Arthropoda</taxon>
        <taxon>Hexapoda</taxon>
        <taxon>Insecta</taxon>
        <taxon>Pterygota</taxon>
        <taxon>Neoptera</taxon>
        <taxon>Polyneoptera</taxon>
        <taxon>Phasmatodea</taxon>
        <taxon>Verophasmatodea</taxon>
        <taxon>Anareolatae</taxon>
        <taxon>Phasmatidae</taxon>
        <taxon>Eurycanthinae</taxon>
        <taxon>Dryococelus</taxon>
    </lineage>
</organism>
<feature type="transmembrane region" description="Helical" evidence="1">
    <location>
        <begin position="365"/>
        <end position="387"/>
    </location>
</feature>
<evidence type="ECO:0000313" key="2">
    <source>
        <dbReference type="EMBL" id="KAJ8867189.1"/>
    </source>
</evidence>
<feature type="transmembrane region" description="Helical" evidence="1">
    <location>
        <begin position="629"/>
        <end position="658"/>
    </location>
</feature>
<dbReference type="Proteomes" id="UP001159363">
    <property type="component" value="Chromosome 14"/>
</dbReference>
<dbReference type="Gene3D" id="1.20.1250.20">
    <property type="entry name" value="MFS general substrate transporter like domains"/>
    <property type="match status" value="2"/>
</dbReference>
<keyword evidence="3" id="KW-1185">Reference proteome</keyword>
<feature type="transmembrane region" description="Helical" evidence="1">
    <location>
        <begin position="581"/>
        <end position="609"/>
    </location>
</feature>
<accession>A0ABQ9G400</accession>
<protein>
    <recommendedName>
        <fullName evidence="4">Monocarboxylate transporter</fullName>
    </recommendedName>
</protein>
<dbReference type="Pfam" id="PF07690">
    <property type="entry name" value="MFS_1"/>
    <property type="match status" value="1"/>
</dbReference>
<dbReference type="InterPro" id="IPR050327">
    <property type="entry name" value="Proton-linked_MCT"/>
</dbReference>